<feature type="transmembrane region" description="Helical" evidence="7">
    <location>
        <begin position="12"/>
        <end position="30"/>
    </location>
</feature>
<feature type="transmembrane region" description="Helical" evidence="7">
    <location>
        <begin position="374"/>
        <end position="395"/>
    </location>
</feature>
<keyword evidence="2" id="KW-0813">Transport</keyword>
<keyword evidence="9" id="KW-1185">Reference proteome</keyword>
<evidence type="ECO:0000256" key="1">
    <source>
        <dbReference type="ARBA" id="ARBA00004141"/>
    </source>
</evidence>
<feature type="transmembrane region" description="Helical" evidence="7">
    <location>
        <begin position="316"/>
        <end position="334"/>
    </location>
</feature>
<dbReference type="NCBIfam" id="NF037982">
    <property type="entry name" value="Nramp_1"/>
    <property type="match status" value="1"/>
</dbReference>
<dbReference type="Proteomes" id="UP000190166">
    <property type="component" value="Unassembled WGS sequence"/>
</dbReference>
<feature type="transmembrane region" description="Helical" evidence="7">
    <location>
        <begin position="185"/>
        <end position="207"/>
    </location>
</feature>
<feature type="transmembrane region" description="Helical" evidence="7">
    <location>
        <begin position="271"/>
        <end position="295"/>
    </location>
</feature>
<name>A0A1T5PBI1_9BACT</name>
<dbReference type="GO" id="GO:0015293">
    <property type="term" value="F:symporter activity"/>
    <property type="evidence" value="ECO:0007669"/>
    <property type="project" value="UniProtKB-KW"/>
</dbReference>
<accession>A0A1T5PBI1</accession>
<evidence type="ECO:0000256" key="5">
    <source>
        <dbReference type="ARBA" id="ARBA00022989"/>
    </source>
</evidence>
<evidence type="ECO:0000256" key="4">
    <source>
        <dbReference type="ARBA" id="ARBA00022847"/>
    </source>
</evidence>
<feature type="transmembrane region" description="Helical" evidence="7">
    <location>
        <begin position="340"/>
        <end position="362"/>
    </location>
</feature>
<evidence type="ECO:0000313" key="9">
    <source>
        <dbReference type="Proteomes" id="UP000190166"/>
    </source>
</evidence>
<dbReference type="PANTHER" id="PTHR11706">
    <property type="entry name" value="SOLUTE CARRIER PROTEIN FAMILY 11 MEMBER"/>
    <property type="match status" value="1"/>
</dbReference>
<evidence type="ECO:0000256" key="6">
    <source>
        <dbReference type="ARBA" id="ARBA00023136"/>
    </source>
</evidence>
<dbReference type="GO" id="GO:0015086">
    <property type="term" value="F:cadmium ion transmembrane transporter activity"/>
    <property type="evidence" value="ECO:0007669"/>
    <property type="project" value="TreeGrafter"/>
</dbReference>
<feature type="transmembrane region" description="Helical" evidence="7">
    <location>
        <begin position="42"/>
        <end position="63"/>
    </location>
</feature>
<dbReference type="RefSeq" id="WP_079473201.1">
    <property type="nucleotide sequence ID" value="NZ_FUZZ01000006.1"/>
</dbReference>
<protein>
    <submittedName>
        <fullName evidence="8">Mn2+ and Fe2+ transporters of the NRAMP family</fullName>
    </submittedName>
</protein>
<evidence type="ECO:0000256" key="3">
    <source>
        <dbReference type="ARBA" id="ARBA00022692"/>
    </source>
</evidence>
<dbReference type="PANTHER" id="PTHR11706:SF33">
    <property type="entry name" value="NATURAL RESISTANCE-ASSOCIATED MACROPHAGE PROTEIN 2"/>
    <property type="match status" value="1"/>
</dbReference>
<dbReference type="Pfam" id="PF01566">
    <property type="entry name" value="Nramp"/>
    <property type="match status" value="1"/>
</dbReference>
<evidence type="ECO:0000256" key="7">
    <source>
        <dbReference type="SAM" id="Phobius"/>
    </source>
</evidence>
<sequence length="400" mass="42426">MSSKLKDWSGSLIPGIITLAVVFGPSKMTITTKLGAEFGYSLLWIVAVAIFFMAIYTSMAARIGMATKQSLLNTIQMKWGSKFSAIIGIGIFLVTVSFQAGNAIGSGVALAELTNTSTGFWVVLSSAIGISLLFFRRFYKILETVMIGIVISMLLSFLVTCIVARPSLSESLAGLRPQVLMGSQGLIIAFIASCFSLVGAFYQSYLVQERARNNKSGNEIRDRSLTGILLLGLMSVIVMVCAASVLHVNHIKVNTAADMGRALTPLFGKKATMFFLIGLYGASFSSLIGNATLGGTLLADSLGFGSSMDSPKAKSFIALIIIIGATIAILFGHIPLELIVFAQSITVLIVPLIGIALFAVSNDATIMGKYKNSTAVNIAAIAGLLLVFILAGLNIQKLFF</sequence>
<gene>
    <name evidence="8" type="ORF">SAMN05660461_5936</name>
</gene>
<feature type="transmembrane region" description="Helical" evidence="7">
    <location>
        <begin position="83"/>
        <end position="100"/>
    </location>
</feature>
<dbReference type="STRING" id="393003.SAMN05660461_5936"/>
<comment type="subcellular location">
    <subcellularLocation>
        <location evidence="1">Membrane</location>
        <topology evidence="1">Multi-pass membrane protein</topology>
    </subcellularLocation>
</comment>
<keyword evidence="3 7" id="KW-0812">Transmembrane</keyword>
<organism evidence="8 9">
    <name type="scientific">Chitinophaga ginsengisegetis</name>
    <dbReference type="NCBI Taxonomy" id="393003"/>
    <lineage>
        <taxon>Bacteria</taxon>
        <taxon>Pseudomonadati</taxon>
        <taxon>Bacteroidota</taxon>
        <taxon>Chitinophagia</taxon>
        <taxon>Chitinophagales</taxon>
        <taxon>Chitinophagaceae</taxon>
        <taxon>Chitinophaga</taxon>
    </lineage>
</organism>
<keyword evidence="5 7" id="KW-1133">Transmembrane helix</keyword>
<keyword evidence="4" id="KW-0769">Symport</keyword>
<dbReference type="EMBL" id="FUZZ01000006">
    <property type="protein sequence ID" value="SKD10036.1"/>
    <property type="molecule type" value="Genomic_DNA"/>
</dbReference>
<evidence type="ECO:0000313" key="8">
    <source>
        <dbReference type="EMBL" id="SKD10036.1"/>
    </source>
</evidence>
<dbReference type="GO" id="GO:0005886">
    <property type="term" value="C:plasma membrane"/>
    <property type="evidence" value="ECO:0007669"/>
    <property type="project" value="TreeGrafter"/>
</dbReference>
<feature type="transmembrane region" description="Helical" evidence="7">
    <location>
        <begin position="228"/>
        <end position="251"/>
    </location>
</feature>
<keyword evidence="6 7" id="KW-0472">Membrane</keyword>
<feature type="transmembrane region" description="Helical" evidence="7">
    <location>
        <begin position="145"/>
        <end position="165"/>
    </location>
</feature>
<dbReference type="GO" id="GO:0005384">
    <property type="term" value="F:manganese ion transmembrane transporter activity"/>
    <property type="evidence" value="ECO:0007669"/>
    <property type="project" value="TreeGrafter"/>
</dbReference>
<reference evidence="8 9" key="1">
    <citation type="submission" date="2017-02" db="EMBL/GenBank/DDBJ databases">
        <authorList>
            <person name="Peterson S.W."/>
        </authorList>
    </citation>
    <scope>NUCLEOTIDE SEQUENCE [LARGE SCALE GENOMIC DNA]</scope>
    <source>
        <strain evidence="8 9">DSM 18108</strain>
    </source>
</reference>
<proteinExistence type="predicted"/>
<evidence type="ECO:0000256" key="2">
    <source>
        <dbReference type="ARBA" id="ARBA00022448"/>
    </source>
</evidence>
<dbReference type="InterPro" id="IPR001046">
    <property type="entry name" value="NRAMP_fam"/>
</dbReference>
<dbReference type="GO" id="GO:0034755">
    <property type="term" value="P:iron ion transmembrane transport"/>
    <property type="evidence" value="ECO:0007669"/>
    <property type="project" value="TreeGrafter"/>
</dbReference>
<dbReference type="AlphaFoldDB" id="A0A1T5PBI1"/>
<feature type="transmembrane region" description="Helical" evidence="7">
    <location>
        <begin position="120"/>
        <end position="138"/>
    </location>
</feature>